<dbReference type="AlphaFoldDB" id="A0A5B8MVP0"/>
<dbReference type="GO" id="GO:0009965">
    <property type="term" value="P:leaf morphogenesis"/>
    <property type="evidence" value="ECO:0007669"/>
    <property type="project" value="UniProtKB-ARBA"/>
</dbReference>
<keyword evidence="6" id="KW-0687">Ribonucleoprotein</keyword>
<organism evidence="9 10">
    <name type="scientific">Chloropicon primus</name>
    <dbReference type="NCBI Taxonomy" id="1764295"/>
    <lineage>
        <taxon>Eukaryota</taxon>
        <taxon>Viridiplantae</taxon>
        <taxon>Chlorophyta</taxon>
        <taxon>Chloropicophyceae</taxon>
        <taxon>Chloropicales</taxon>
        <taxon>Chloropicaceae</taxon>
        <taxon>Chloropicon</taxon>
    </lineage>
</organism>
<keyword evidence="4" id="KW-0963">Cytoplasm</keyword>
<feature type="compositionally biased region" description="Basic residues" evidence="7">
    <location>
        <begin position="253"/>
        <end position="269"/>
    </location>
</feature>
<dbReference type="GO" id="GO:0022625">
    <property type="term" value="C:cytosolic large ribosomal subunit"/>
    <property type="evidence" value="ECO:0007669"/>
    <property type="project" value="TreeGrafter"/>
</dbReference>
<dbReference type="SUPFAM" id="SSF53137">
    <property type="entry name" value="Translational machinery components"/>
    <property type="match status" value="1"/>
</dbReference>
<feature type="region of interest" description="Disordered" evidence="7">
    <location>
        <begin position="251"/>
        <end position="271"/>
    </location>
</feature>
<comment type="similarity">
    <text evidence="2">Belongs to the universal ribosomal protein uL18 family.</text>
</comment>
<sequence length="291" mass="32860">MPFVKEIKNKAYFKRYQVKLKRRRKGKTDYRQRKGLIIQDKNKYATPKYRLVVRFSNKNITCQVVYATLTHDVVIASAYSNELPEYGLNFGLTNYAAAYCTGLLIARRVLTKLGLADAYKGLTEASGEDYLVEENDEGPRPFFCLLDVGLKRTSTGSKVFAALKGALDGGLDIPHSEKRYVGYDEESKSLDEDTLRKYIFGGHVADYMESMKEEDSAAYAKHFSHFIKEGATADKLEGIYSKVHANIRAKPVAAKKAKKAPKSGKKWNTPKKTYEQRKTDLQARIAALKAQ</sequence>
<evidence type="ECO:0000256" key="3">
    <source>
        <dbReference type="ARBA" id="ARBA00011113"/>
    </source>
</evidence>
<dbReference type="Pfam" id="PF14204">
    <property type="entry name" value="Ribosomal_L18_c"/>
    <property type="match status" value="1"/>
</dbReference>
<dbReference type="GO" id="GO:0009955">
    <property type="term" value="P:adaxial/abaxial pattern specification"/>
    <property type="evidence" value="ECO:0007669"/>
    <property type="project" value="UniProtKB-ARBA"/>
</dbReference>
<dbReference type="HAMAP" id="MF_01337_A">
    <property type="entry name" value="Ribosomal_uL18_A"/>
    <property type="match status" value="1"/>
</dbReference>
<accession>A0A5B8MVP0</accession>
<reference evidence="9 10" key="1">
    <citation type="submission" date="2018-07" db="EMBL/GenBank/DDBJ databases">
        <title>The complete nuclear genome of the prasinophyte Chloropicon primus (CCMP1205).</title>
        <authorList>
            <person name="Pombert J.-F."/>
            <person name="Otis C."/>
            <person name="Turmel M."/>
            <person name="Lemieux C."/>
        </authorList>
    </citation>
    <scope>NUCLEOTIDE SEQUENCE [LARGE SCALE GENOMIC DNA]</scope>
    <source>
        <strain evidence="9 10">CCMP1205</strain>
    </source>
</reference>
<evidence type="ECO:0000256" key="1">
    <source>
        <dbReference type="ARBA" id="ARBA00004496"/>
    </source>
</evidence>
<evidence type="ECO:0000256" key="7">
    <source>
        <dbReference type="SAM" id="MobiDB-lite"/>
    </source>
</evidence>
<evidence type="ECO:0000313" key="9">
    <source>
        <dbReference type="EMBL" id="QDZ23520.1"/>
    </source>
</evidence>
<dbReference type="Gene3D" id="3.30.420.100">
    <property type="match status" value="1"/>
</dbReference>
<dbReference type="Pfam" id="PF17144">
    <property type="entry name" value="Ribosomal_L5e"/>
    <property type="match status" value="1"/>
</dbReference>
<dbReference type="InterPro" id="IPR057268">
    <property type="entry name" value="Ribosomal_L18"/>
</dbReference>
<feature type="domain" description="Large ribosomal subunit protein uL18 C-terminal eukaryotes" evidence="8">
    <location>
        <begin position="236"/>
        <end position="290"/>
    </location>
</feature>
<dbReference type="STRING" id="1764295.A0A5B8MVP0"/>
<evidence type="ECO:0000256" key="5">
    <source>
        <dbReference type="ARBA" id="ARBA00022980"/>
    </source>
</evidence>
<dbReference type="PANTHER" id="PTHR23410:SF12">
    <property type="entry name" value="LARGE RIBOSOMAL SUBUNIT PROTEIN UL18"/>
    <property type="match status" value="1"/>
</dbReference>
<protein>
    <submittedName>
        <fullName evidence="9">Ribosomal protein L18</fullName>
    </submittedName>
</protein>
<dbReference type="FunFam" id="3.30.420.100:FF:000002">
    <property type="entry name" value="60S ribosomal protein L5"/>
    <property type="match status" value="1"/>
</dbReference>
<comment type="subunit">
    <text evidence="3">Component of the large ribosomal subunit (LSU).</text>
</comment>
<dbReference type="InterPro" id="IPR005485">
    <property type="entry name" value="Rbsml_uL18_euk_arch"/>
</dbReference>
<name>A0A5B8MVP0_9CHLO</name>
<dbReference type="GO" id="GO:0008097">
    <property type="term" value="F:5S rRNA binding"/>
    <property type="evidence" value="ECO:0007669"/>
    <property type="project" value="InterPro"/>
</dbReference>
<dbReference type="GO" id="GO:0000027">
    <property type="term" value="P:ribosomal large subunit assembly"/>
    <property type="evidence" value="ECO:0007669"/>
    <property type="project" value="TreeGrafter"/>
</dbReference>
<comment type="subcellular location">
    <subcellularLocation>
        <location evidence="1">Cytoplasm</location>
    </subcellularLocation>
</comment>
<keyword evidence="5 9" id="KW-0689">Ribosomal protein</keyword>
<proteinExistence type="inferred from homology"/>
<evidence type="ECO:0000256" key="4">
    <source>
        <dbReference type="ARBA" id="ARBA00022490"/>
    </source>
</evidence>
<evidence type="ECO:0000256" key="2">
    <source>
        <dbReference type="ARBA" id="ARBA00007116"/>
    </source>
</evidence>
<dbReference type="EMBL" id="CP031043">
    <property type="protein sequence ID" value="QDZ23520.1"/>
    <property type="molecule type" value="Genomic_DNA"/>
</dbReference>
<gene>
    <name evidence="9" type="ORF">A3770_10p60380</name>
</gene>
<dbReference type="GO" id="GO:0003735">
    <property type="term" value="F:structural constituent of ribosome"/>
    <property type="evidence" value="ECO:0007669"/>
    <property type="project" value="InterPro"/>
</dbReference>
<evidence type="ECO:0000313" key="10">
    <source>
        <dbReference type="Proteomes" id="UP000316726"/>
    </source>
</evidence>
<dbReference type="GO" id="GO:0006412">
    <property type="term" value="P:translation"/>
    <property type="evidence" value="ECO:0007669"/>
    <property type="project" value="InterPro"/>
</dbReference>
<dbReference type="CDD" id="cd00432">
    <property type="entry name" value="Ribosomal_L18_L5e"/>
    <property type="match status" value="1"/>
</dbReference>
<keyword evidence="10" id="KW-1185">Reference proteome</keyword>
<dbReference type="OrthoDB" id="1618453at2759"/>
<dbReference type="Proteomes" id="UP000316726">
    <property type="component" value="Chromosome 10"/>
</dbReference>
<evidence type="ECO:0000259" key="8">
    <source>
        <dbReference type="Pfam" id="PF14204"/>
    </source>
</evidence>
<dbReference type="InterPro" id="IPR025607">
    <property type="entry name" value="Ribosomal_uL18_C_euk"/>
</dbReference>
<dbReference type="PRINTS" id="PR00058">
    <property type="entry name" value="RIBOSOMALL5"/>
</dbReference>
<evidence type="ECO:0000256" key="6">
    <source>
        <dbReference type="ARBA" id="ARBA00023274"/>
    </source>
</evidence>
<dbReference type="PANTHER" id="PTHR23410">
    <property type="entry name" value="RIBOSOMAL PROTEIN L5-RELATED"/>
    <property type="match status" value="1"/>
</dbReference>